<dbReference type="InterPro" id="IPR050960">
    <property type="entry name" value="AB_hydrolase_4_sf"/>
</dbReference>
<dbReference type="PANTHER" id="PTHR10794">
    <property type="entry name" value="ABHYDROLASE DOMAIN-CONTAINING PROTEIN"/>
    <property type="match status" value="1"/>
</dbReference>
<feature type="domain" description="AB hydrolase-1" evidence="5">
    <location>
        <begin position="66"/>
        <end position="302"/>
    </location>
</feature>
<keyword evidence="2" id="KW-0719">Serine esterase</keyword>
<dbReference type="GO" id="GO:0047372">
    <property type="term" value="F:monoacylglycerol lipase activity"/>
    <property type="evidence" value="ECO:0007669"/>
    <property type="project" value="TreeGrafter"/>
</dbReference>
<dbReference type="Proteomes" id="UP000290608">
    <property type="component" value="Unassembled WGS sequence"/>
</dbReference>
<dbReference type="EMBL" id="QOVL01000001">
    <property type="protein sequence ID" value="RXG33130.1"/>
    <property type="molecule type" value="Genomic_DNA"/>
</dbReference>
<feature type="active site" description="Charge relay system" evidence="4">
    <location>
        <position position="269"/>
    </location>
</feature>
<dbReference type="PIRSF" id="PIRSF005211">
    <property type="entry name" value="Ab_hydro_YheT"/>
    <property type="match status" value="1"/>
</dbReference>
<comment type="caution">
    <text evidence="6">The sequence shown here is derived from an EMBL/GenBank/DDBJ whole genome shotgun (WGS) entry which is preliminary data.</text>
</comment>
<dbReference type="InterPro" id="IPR000073">
    <property type="entry name" value="AB_hydrolase_1"/>
</dbReference>
<dbReference type="PANTHER" id="PTHR10794:SF94">
    <property type="entry name" value="ESTERASE YHET-RELATED"/>
    <property type="match status" value="1"/>
</dbReference>
<dbReference type="RefSeq" id="WP_083557799.1">
    <property type="nucleotide sequence ID" value="NZ_JBALUR010000007.1"/>
</dbReference>
<accession>A0A4Q0PR60</accession>
<keyword evidence="3" id="KW-0378">Hydrolase</keyword>
<proteinExistence type="inferred from homology"/>
<organism evidence="6 7">
    <name type="scientific">Leeuwenhoekiella marinoflava</name>
    <dbReference type="NCBI Taxonomy" id="988"/>
    <lineage>
        <taxon>Bacteria</taxon>
        <taxon>Pseudomonadati</taxon>
        <taxon>Bacteroidota</taxon>
        <taxon>Flavobacteriia</taxon>
        <taxon>Flavobacteriales</taxon>
        <taxon>Flavobacteriaceae</taxon>
        <taxon>Leeuwenhoekiella</taxon>
    </lineage>
</organism>
<gene>
    <name evidence="6" type="ORF">DSL99_225</name>
</gene>
<protein>
    <recommendedName>
        <fullName evidence="5">AB hydrolase-1 domain-containing protein</fullName>
    </recommendedName>
</protein>
<evidence type="ECO:0000256" key="2">
    <source>
        <dbReference type="ARBA" id="ARBA00022487"/>
    </source>
</evidence>
<sequence length="344" mass="39297">MPLISSTYKPKTPFTNGHFNTIYAAKIRRIKGVNYNRERITLSDGDFLDVDFSFSQSEKKSSKITIIVHGLEGHARRPYMQGTARILNQNGFDCASINLRGCSGEDNTKMRSYHSGASEDLADVINYIVSKNKYKAIYLCGFSLGGNIILKYLGENRDRPNLLQAAVAVSTPVDLYDSLGALQQRTNWVYRWSFLKDLKKKYNAKLKVYPNELSKENKRKIKSLLLFDELYTAPANGFENALDYYKKSSSKQFLANIKIPTLIINALDDSFLNEKCYPKKEAEQNKNLFLETPAFGGHVGFMTLKEVSYNEKRTLDFFSKLPRGEPTRHSLETNFQFRGKTRGY</sequence>
<dbReference type="Gene3D" id="3.40.50.1820">
    <property type="entry name" value="alpha/beta hydrolase"/>
    <property type="match status" value="1"/>
</dbReference>
<dbReference type="InterPro" id="IPR029058">
    <property type="entry name" value="AB_hydrolase_fold"/>
</dbReference>
<dbReference type="Pfam" id="PF00561">
    <property type="entry name" value="Abhydrolase_1"/>
    <property type="match status" value="1"/>
</dbReference>
<evidence type="ECO:0000313" key="6">
    <source>
        <dbReference type="EMBL" id="RXG33130.1"/>
    </source>
</evidence>
<evidence type="ECO:0000313" key="7">
    <source>
        <dbReference type="Proteomes" id="UP000290608"/>
    </source>
</evidence>
<name>A0A4Q0PR60_9FLAO</name>
<dbReference type="InterPro" id="IPR012020">
    <property type="entry name" value="ABHD4"/>
</dbReference>
<evidence type="ECO:0000256" key="4">
    <source>
        <dbReference type="PIRSR" id="PIRSR005211-1"/>
    </source>
</evidence>
<evidence type="ECO:0000256" key="3">
    <source>
        <dbReference type="ARBA" id="ARBA00022801"/>
    </source>
</evidence>
<reference evidence="6 7" key="1">
    <citation type="submission" date="2018-07" db="EMBL/GenBank/DDBJ databases">
        <title>Leeuwenhoekiella genomics.</title>
        <authorList>
            <person name="Tahon G."/>
            <person name="Willems A."/>
        </authorList>
    </citation>
    <scope>NUCLEOTIDE SEQUENCE [LARGE SCALE GENOMIC DNA]</scope>
    <source>
        <strain evidence="6 7">LMG 1345</strain>
    </source>
</reference>
<dbReference type="SUPFAM" id="SSF53474">
    <property type="entry name" value="alpha/beta-Hydrolases"/>
    <property type="match status" value="1"/>
</dbReference>
<feature type="active site" description="Charge relay system" evidence="4">
    <location>
        <position position="143"/>
    </location>
</feature>
<comment type="similarity">
    <text evidence="1">Belongs to the AB hydrolase superfamily. AB hydrolase 4 family.</text>
</comment>
<dbReference type="InterPro" id="IPR000952">
    <property type="entry name" value="AB_hydrolase_4_CS"/>
</dbReference>
<dbReference type="STRING" id="1122159.SAMN02745246_00283"/>
<feature type="active site" description="Charge relay system" evidence="4">
    <location>
        <position position="298"/>
    </location>
</feature>
<evidence type="ECO:0000259" key="5">
    <source>
        <dbReference type="Pfam" id="PF00561"/>
    </source>
</evidence>
<dbReference type="GO" id="GO:0034338">
    <property type="term" value="F:short-chain carboxylesterase activity"/>
    <property type="evidence" value="ECO:0007669"/>
    <property type="project" value="TreeGrafter"/>
</dbReference>
<dbReference type="PROSITE" id="PS01133">
    <property type="entry name" value="UPF0017"/>
    <property type="match status" value="1"/>
</dbReference>
<evidence type="ECO:0000256" key="1">
    <source>
        <dbReference type="ARBA" id="ARBA00010884"/>
    </source>
</evidence>
<dbReference type="AlphaFoldDB" id="A0A4Q0PR60"/>